<name>A0A931D526_9PSED</name>
<comment type="caution">
    <text evidence="2">The sequence shown here is derived from an EMBL/GenBank/DDBJ whole genome shotgun (WGS) entry which is preliminary data.</text>
</comment>
<dbReference type="InterPro" id="IPR004843">
    <property type="entry name" value="Calcineurin-like_PHP"/>
</dbReference>
<dbReference type="GO" id="GO:0005737">
    <property type="term" value="C:cytoplasm"/>
    <property type="evidence" value="ECO:0007669"/>
    <property type="project" value="TreeGrafter"/>
</dbReference>
<dbReference type="InterPro" id="IPR050126">
    <property type="entry name" value="Ap4A_hydrolase"/>
</dbReference>
<accession>A0A931D526</accession>
<dbReference type="RefSeq" id="WP_196476474.1">
    <property type="nucleotide sequence ID" value="NZ_JACFYX020000009.1"/>
</dbReference>
<dbReference type="Gene3D" id="3.60.21.10">
    <property type="match status" value="1"/>
</dbReference>
<dbReference type="Pfam" id="PF00149">
    <property type="entry name" value="Metallophos"/>
    <property type="match status" value="1"/>
</dbReference>
<proteinExistence type="predicted"/>
<sequence>MTKRTRLHSVDRYPANEAGGRDFAVGDIHGHFSRLQQALNAADFNPERDRLFSVGDLVDRGPESAQVLEWLQRPWFHAVQGNHEEIGVRYVRERSISAGHYTVLGGAWLMDLPAIDQMNIADALAGLPIAIEVETPGGLVAIVHADCPMPTWGLFIQFLEHSDVNHREMKDLSQWSRRRLEQADASGVPDLRALVVGHTPLREPAVLGNVYHIDTGAWLKDGSGRFTLLDLQTLETIPPMRGRLQWSD</sequence>
<gene>
    <name evidence="2" type="ORF">H3221_20185</name>
</gene>
<evidence type="ECO:0000313" key="2">
    <source>
        <dbReference type="EMBL" id="MBG0837440.1"/>
    </source>
</evidence>
<dbReference type="PANTHER" id="PTHR42850:SF11">
    <property type="entry name" value="BIS(5'-NUCLEOSYL)-TETRAPHOSPHATASE [SYMMETRICAL]"/>
    <property type="match status" value="1"/>
</dbReference>
<reference evidence="2" key="1">
    <citation type="submission" date="2020-07" db="EMBL/GenBank/DDBJ databases">
        <title>Pseudomonas chaetoceroseae sp. nov., a new member of the Pseudomonas oleovorans group isolated from a culture of Chaetoceros calcitrans.</title>
        <authorList>
            <person name="Girard L."/>
            <person name="Lood C."/>
            <person name="De Mot R."/>
            <person name="Baudart J."/>
        </authorList>
    </citation>
    <scope>NUCLEOTIDE SEQUENCE</scope>
    <source>
        <strain evidence="2">536</strain>
    </source>
</reference>
<organism evidence="2 3">
    <name type="scientific">Pseudomonas chaetocerotis</name>
    <dbReference type="NCBI Taxonomy" id="2758695"/>
    <lineage>
        <taxon>Bacteria</taxon>
        <taxon>Pseudomonadati</taxon>
        <taxon>Pseudomonadota</taxon>
        <taxon>Gammaproteobacteria</taxon>
        <taxon>Pseudomonadales</taxon>
        <taxon>Pseudomonadaceae</taxon>
        <taxon>Pseudomonas</taxon>
    </lineage>
</organism>
<dbReference type="AlphaFoldDB" id="A0A931D526"/>
<dbReference type="Proteomes" id="UP000596932">
    <property type="component" value="Unassembled WGS sequence"/>
</dbReference>
<dbReference type="SUPFAM" id="SSF56300">
    <property type="entry name" value="Metallo-dependent phosphatases"/>
    <property type="match status" value="1"/>
</dbReference>
<dbReference type="EMBL" id="JACFYX010000022">
    <property type="protein sequence ID" value="MBG0837440.1"/>
    <property type="molecule type" value="Genomic_DNA"/>
</dbReference>
<feature type="domain" description="Calcineurin-like phosphoesterase" evidence="1">
    <location>
        <begin position="24"/>
        <end position="140"/>
    </location>
</feature>
<evidence type="ECO:0000313" key="3">
    <source>
        <dbReference type="Proteomes" id="UP000596932"/>
    </source>
</evidence>
<dbReference type="GO" id="GO:0008803">
    <property type="term" value="F:bis(5'-nucleosyl)-tetraphosphatase (symmetrical) activity"/>
    <property type="evidence" value="ECO:0007669"/>
    <property type="project" value="TreeGrafter"/>
</dbReference>
<evidence type="ECO:0000259" key="1">
    <source>
        <dbReference type="Pfam" id="PF00149"/>
    </source>
</evidence>
<dbReference type="PANTHER" id="PTHR42850">
    <property type="entry name" value="METALLOPHOSPHOESTERASE"/>
    <property type="match status" value="1"/>
</dbReference>
<dbReference type="GO" id="GO:0110154">
    <property type="term" value="P:RNA decapping"/>
    <property type="evidence" value="ECO:0007669"/>
    <property type="project" value="TreeGrafter"/>
</dbReference>
<keyword evidence="3" id="KW-1185">Reference proteome</keyword>
<dbReference type="GO" id="GO:0016791">
    <property type="term" value="F:phosphatase activity"/>
    <property type="evidence" value="ECO:0007669"/>
    <property type="project" value="TreeGrafter"/>
</dbReference>
<dbReference type="InterPro" id="IPR029052">
    <property type="entry name" value="Metallo-depent_PP-like"/>
</dbReference>
<protein>
    <submittedName>
        <fullName evidence="2">Metallophosphoesterase</fullName>
    </submittedName>
</protein>